<sequence>MATISHRLVQTNGIRLHIAESGPEDGPCVILCHGFPESWYSWRHQLQSLGDAGYHVVAPDMRGMGRSSRPMAPEQYTQPKLVGDMVGLLEALPHETAVIAGHDWGAPVAWNAALMRPDLFTGVIGLSVPYYGARTTFTYDHTVPPSISMDRETGPGFHYQLYFNEVGRAEADLELDVRHWLQGFFFSISGDAPPEEVTLGDLVRGDQLADALTWPRRPIPWLSDEDLDFYAGEYERTGFGSALNYYRAADHTWHEMAAFRGAKITVPACFIAGADDIVLAANADLYENMPIEVPDLRANVLIPGIGHWTQQEAPEETSKAMLAFLADVTSEPA</sequence>
<evidence type="ECO:0000259" key="2">
    <source>
        <dbReference type="Pfam" id="PF00561"/>
    </source>
</evidence>
<keyword evidence="1 3" id="KW-0378">Hydrolase</keyword>
<dbReference type="InterPro" id="IPR000073">
    <property type="entry name" value="AB_hydrolase_1"/>
</dbReference>
<gene>
    <name evidence="3" type="ORF">NQV15_07805</name>
</gene>
<evidence type="ECO:0000256" key="1">
    <source>
        <dbReference type="ARBA" id="ARBA00022801"/>
    </source>
</evidence>
<dbReference type="PANTHER" id="PTHR43329">
    <property type="entry name" value="EPOXIDE HYDROLASE"/>
    <property type="match status" value="1"/>
</dbReference>
<evidence type="ECO:0000313" key="3">
    <source>
        <dbReference type="EMBL" id="UUP15203.1"/>
    </source>
</evidence>
<dbReference type="InterPro" id="IPR029058">
    <property type="entry name" value="AB_hydrolase_fold"/>
</dbReference>
<dbReference type="GO" id="GO:0016787">
    <property type="term" value="F:hydrolase activity"/>
    <property type="evidence" value="ECO:0007669"/>
    <property type="project" value="UniProtKB-KW"/>
</dbReference>
<keyword evidence="4" id="KW-1185">Reference proteome</keyword>
<accession>A0ABY5MAR4</accession>
<dbReference type="Gene3D" id="3.40.50.1820">
    <property type="entry name" value="alpha/beta hydrolase"/>
    <property type="match status" value="1"/>
</dbReference>
<organism evidence="3 4">
    <name type="scientific">Aeromicrobium wangtongii</name>
    <dbReference type="NCBI Taxonomy" id="2969247"/>
    <lineage>
        <taxon>Bacteria</taxon>
        <taxon>Bacillati</taxon>
        <taxon>Actinomycetota</taxon>
        <taxon>Actinomycetes</taxon>
        <taxon>Propionibacteriales</taxon>
        <taxon>Nocardioidaceae</taxon>
        <taxon>Aeromicrobium</taxon>
    </lineage>
</organism>
<dbReference type="RefSeq" id="WP_232399257.1">
    <property type="nucleotide sequence ID" value="NZ_CP102173.1"/>
</dbReference>
<dbReference type="SUPFAM" id="SSF53474">
    <property type="entry name" value="alpha/beta-Hydrolases"/>
    <property type="match status" value="1"/>
</dbReference>
<dbReference type="PRINTS" id="PR00412">
    <property type="entry name" value="EPOXHYDRLASE"/>
</dbReference>
<reference evidence="3 4" key="1">
    <citation type="submission" date="2022-08" db="EMBL/GenBank/DDBJ databases">
        <title>novel species in genus Aeromicrobium.</title>
        <authorList>
            <person name="Ye L."/>
        </authorList>
    </citation>
    <scope>NUCLEOTIDE SEQUENCE [LARGE SCALE GENOMIC DNA]</scope>
    <source>
        <strain evidence="4">zg-Y1379</strain>
    </source>
</reference>
<proteinExistence type="predicted"/>
<name>A0ABY5MAR4_9ACTN</name>
<dbReference type="Pfam" id="PF00561">
    <property type="entry name" value="Abhydrolase_1"/>
    <property type="match status" value="1"/>
</dbReference>
<dbReference type="InterPro" id="IPR000639">
    <property type="entry name" value="Epox_hydrolase-like"/>
</dbReference>
<dbReference type="Proteomes" id="UP001316184">
    <property type="component" value="Chromosome"/>
</dbReference>
<protein>
    <submittedName>
        <fullName evidence="3">Alpha/beta hydrolase</fullName>
    </submittedName>
</protein>
<dbReference type="EMBL" id="CP102173">
    <property type="protein sequence ID" value="UUP15203.1"/>
    <property type="molecule type" value="Genomic_DNA"/>
</dbReference>
<feature type="domain" description="AB hydrolase-1" evidence="2">
    <location>
        <begin position="27"/>
        <end position="140"/>
    </location>
</feature>
<evidence type="ECO:0000313" key="4">
    <source>
        <dbReference type="Proteomes" id="UP001316184"/>
    </source>
</evidence>